<proteinExistence type="predicted"/>
<evidence type="ECO:0000313" key="2">
    <source>
        <dbReference type="Proteomes" id="UP001066276"/>
    </source>
</evidence>
<evidence type="ECO:0000313" key="1">
    <source>
        <dbReference type="EMBL" id="KAJ1193151.1"/>
    </source>
</evidence>
<comment type="caution">
    <text evidence="1">The sequence shown here is derived from an EMBL/GenBank/DDBJ whole genome shotgun (WGS) entry which is preliminary data.</text>
</comment>
<protein>
    <submittedName>
        <fullName evidence="1">Uncharacterized protein</fullName>
    </submittedName>
</protein>
<keyword evidence="2" id="KW-1185">Reference proteome</keyword>
<accession>A0AAV7UXP1</accession>
<dbReference type="Proteomes" id="UP001066276">
    <property type="component" value="Chromosome 2_2"/>
</dbReference>
<dbReference type="AlphaFoldDB" id="A0AAV7UXP1"/>
<organism evidence="1 2">
    <name type="scientific">Pleurodeles waltl</name>
    <name type="common">Iberian ribbed newt</name>
    <dbReference type="NCBI Taxonomy" id="8319"/>
    <lineage>
        <taxon>Eukaryota</taxon>
        <taxon>Metazoa</taxon>
        <taxon>Chordata</taxon>
        <taxon>Craniata</taxon>
        <taxon>Vertebrata</taxon>
        <taxon>Euteleostomi</taxon>
        <taxon>Amphibia</taxon>
        <taxon>Batrachia</taxon>
        <taxon>Caudata</taxon>
        <taxon>Salamandroidea</taxon>
        <taxon>Salamandridae</taxon>
        <taxon>Pleurodelinae</taxon>
        <taxon>Pleurodeles</taxon>
    </lineage>
</organism>
<name>A0AAV7UXP1_PLEWA</name>
<gene>
    <name evidence="1" type="ORF">NDU88_002456</name>
</gene>
<dbReference type="EMBL" id="JANPWB010000004">
    <property type="protein sequence ID" value="KAJ1193151.1"/>
    <property type="molecule type" value="Genomic_DNA"/>
</dbReference>
<reference evidence="1" key="1">
    <citation type="journal article" date="2022" name="bioRxiv">
        <title>Sequencing and chromosome-scale assembly of the giantPleurodeles waltlgenome.</title>
        <authorList>
            <person name="Brown T."/>
            <person name="Elewa A."/>
            <person name="Iarovenko S."/>
            <person name="Subramanian E."/>
            <person name="Araus A.J."/>
            <person name="Petzold A."/>
            <person name="Susuki M."/>
            <person name="Suzuki K.-i.T."/>
            <person name="Hayashi T."/>
            <person name="Toyoda A."/>
            <person name="Oliveira C."/>
            <person name="Osipova E."/>
            <person name="Leigh N.D."/>
            <person name="Simon A."/>
            <person name="Yun M.H."/>
        </authorList>
    </citation>
    <scope>NUCLEOTIDE SEQUENCE</scope>
    <source>
        <strain evidence="1">20211129_DDA</strain>
        <tissue evidence="1">Liver</tissue>
    </source>
</reference>
<sequence length="86" mass="8673">MCIVRPDEDNSAVSFPPHIKSAMRQIWANQKVGGKDGSARAALSSHPLPIQVAGGGACLLRTGASERCAAGDAGDTVVEAGSGVAK</sequence>